<dbReference type="Pfam" id="PF00078">
    <property type="entry name" value="RVT_1"/>
    <property type="match status" value="1"/>
</dbReference>
<dbReference type="PANTHER" id="PTHR34047">
    <property type="entry name" value="NUCLEAR INTRON MATURASE 1, MITOCHONDRIAL-RELATED"/>
    <property type="match status" value="1"/>
</dbReference>
<dbReference type="PRINTS" id="PR00866">
    <property type="entry name" value="RNADNAPOLMS"/>
</dbReference>
<dbReference type="OrthoDB" id="9788687at2"/>
<keyword evidence="6 11" id="KW-0695">RNA-directed DNA polymerase</keyword>
<dbReference type="Proteomes" id="UP000317429">
    <property type="component" value="Chromosome"/>
</dbReference>
<dbReference type="GO" id="GO:0003723">
    <property type="term" value="F:RNA binding"/>
    <property type="evidence" value="ECO:0007669"/>
    <property type="project" value="InterPro"/>
</dbReference>
<evidence type="ECO:0000256" key="4">
    <source>
        <dbReference type="ARBA" id="ARBA00022723"/>
    </source>
</evidence>
<dbReference type="InterPro" id="IPR043502">
    <property type="entry name" value="DNA/RNA_pol_sf"/>
</dbReference>
<dbReference type="SUPFAM" id="SSF56672">
    <property type="entry name" value="DNA/RNA polymerases"/>
    <property type="match status" value="1"/>
</dbReference>
<dbReference type="InterPro" id="IPR000477">
    <property type="entry name" value="RT_dom"/>
</dbReference>
<feature type="domain" description="Reverse transcriptase" evidence="10">
    <location>
        <begin position="131"/>
        <end position="371"/>
    </location>
</feature>
<keyword evidence="4" id="KW-0479">Metal-binding</keyword>
<keyword evidence="5" id="KW-0460">Magnesium</keyword>
<accession>A0A518DI18</accession>
<keyword evidence="7" id="KW-0051">Antiviral defense</keyword>
<evidence type="ECO:0000313" key="12">
    <source>
        <dbReference type="Proteomes" id="UP000317429"/>
    </source>
</evidence>
<evidence type="ECO:0000256" key="1">
    <source>
        <dbReference type="ARBA" id="ARBA00012493"/>
    </source>
</evidence>
<dbReference type="GO" id="GO:0046872">
    <property type="term" value="F:metal ion binding"/>
    <property type="evidence" value="ECO:0007669"/>
    <property type="project" value="UniProtKB-KW"/>
</dbReference>
<comment type="catalytic activity">
    <reaction evidence="9">
        <text>DNA(n) + a 2'-deoxyribonucleoside 5'-triphosphate = DNA(n+1) + diphosphate</text>
        <dbReference type="Rhea" id="RHEA:22508"/>
        <dbReference type="Rhea" id="RHEA-COMP:17339"/>
        <dbReference type="Rhea" id="RHEA-COMP:17340"/>
        <dbReference type="ChEBI" id="CHEBI:33019"/>
        <dbReference type="ChEBI" id="CHEBI:61560"/>
        <dbReference type="ChEBI" id="CHEBI:173112"/>
        <dbReference type="EC" id="2.7.7.49"/>
    </reaction>
</comment>
<dbReference type="KEGG" id="pnd:Pla175_45320"/>
<evidence type="ECO:0000256" key="5">
    <source>
        <dbReference type="ARBA" id="ARBA00022842"/>
    </source>
</evidence>
<dbReference type="CDD" id="cd03487">
    <property type="entry name" value="RT_Bac_retron_II"/>
    <property type="match status" value="1"/>
</dbReference>
<proteinExistence type="inferred from homology"/>
<dbReference type="PANTHER" id="PTHR34047:SF7">
    <property type="entry name" value="RNA-DIRECTED DNA POLYMERASE"/>
    <property type="match status" value="1"/>
</dbReference>
<dbReference type="EMBL" id="CP036291">
    <property type="protein sequence ID" value="QDU91114.1"/>
    <property type="molecule type" value="Genomic_DNA"/>
</dbReference>
<keyword evidence="12" id="KW-1185">Reference proteome</keyword>
<evidence type="ECO:0000256" key="3">
    <source>
        <dbReference type="ARBA" id="ARBA00022695"/>
    </source>
</evidence>
<sequence>MRPGHSTAVALATAFVAGPLEVDPLVDRGAHVLGGRPRWLRPLARRVAARFGDQTRPRVTAVARFLLADRALLRAALTCQIQPGAGLGLTPEMAPLGPAARWRTPSLCNTRELAGWLGLPVGELEWFADLRSLESRQREGPLRHYHYRPLTKRFGQTRLIEAPKPRLKAIQRVILAELLDHVPPHPSAHGFCRGGSVRTFAAPHAGRPVVLKIDLEDFFPSIAAARVRALLRAIGYPERVADLLAGLCTNAVPPDVWKEAGAPATGHADRQLRRYAQPHLPQGAPTSPALANLCAYRLDCRLAGLAEAAGGVYTRYADDLAFSGGDAFARCVGRFQTHVCATAMEEGFAVNHYKTRVMRRGQRQQIAGLVVNHRPGVARDQRDRLRATLTNCVRHGPASQNREAHADFRAHLNGRVAFVEMVSPEQGQRLRRLFEEIRWEAGCGV</sequence>
<evidence type="ECO:0000313" key="11">
    <source>
        <dbReference type="EMBL" id="QDU91114.1"/>
    </source>
</evidence>
<protein>
    <recommendedName>
        <fullName evidence="1">RNA-directed DNA polymerase</fullName>
        <ecNumber evidence="1">2.7.7.49</ecNumber>
    </recommendedName>
</protein>
<dbReference type="InterPro" id="IPR051083">
    <property type="entry name" value="GrpII_Intron_Splice-Mob/Def"/>
</dbReference>
<organism evidence="11 12">
    <name type="scientific">Pirellulimonas nuda</name>
    <dbReference type="NCBI Taxonomy" id="2528009"/>
    <lineage>
        <taxon>Bacteria</taxon>
        <taxon>Pseudomonadati</taxon>
        <taxon>Planctomycetota</taxon>
        <taxon>Planctomycetia</taxon>
        <taxon>Pirellulales</taxon>
        <taxon>Lacipirellulaceae</taxon>
        <taxon>Pirellulimonas</taxon>
    </lineage>
</organism>
<dbReference type="GO" id="GO:0051607">
    <property type="term" value="P:defense response to virus"/>
    <property type="evidence" value="ECO:0007669"/>
    <property type="project" value="UniProtKB-KW"/>
</dbReference>
<evidence type="ECO:0000256" key="7">
    <source>
        <dbReference type="ARBA" id="ARBA00023118"/>
    </source>
</evidence>
<keyword evidence="2" id="KW-0808">Transferase</keyword>
<dbReference type="EC" id="2.7.7.49" evidence="1"/>
<reference evidence="11 12" key="1">
    <citation type="submission" date="2019-02" db="EMBL/GenBank/DDBJ databases">
        <title>Deep-cultivation of Planctomycetes and their phenomic and genomic characterization uncovers novel biology.</title>
        <authorList>
            <person name="Wiegand S."/>
            <person name="Jogler M."/>
            <person name="Boedeker C."/>
            <person name="Pinto D."/>
            <person name="Vollmers J."/>
            <person name="Rivas-Marin E."/>
            <person name="Kohn T."/>
            <person name="Peeters S.H."/>
            <person name="Heuer A."/>
            <person name="Rast P."/>
            <person name="Oberbeckmann S."/>
            <person name="Bunk B."/>
            <person name="Jeske O."/>
            <person name="Meyerdierks A."/>
            <person name="Storesund J.E."/>
            <person name="Kallscheuer N."/>
            <person name="Luecker S."/>
            <person name="Lage O.M."/>
            <person name="Pohl T."/>
            <person name="Merkel B.J."/>
            <person name="Hornburger P."/>
            <person name="Mueller R.-W."/>
            <person name="Bruemmer F."/>
            <person name="Labrenz M."/>
            <person name="Spormann A.M."/>
            <person name="Op den Camp H."/>
            <person name="Overmann J."/>
            <person name="Amann R."/>
            <person name="Jetten M.S.M."/>
            <person name="Mascher T."/>
            <person name="Medema M.H."/>
            <person name="Devos D.P."/>
            <person name="Kaster A.-K."/>
            <person name="Ovreas L."/>
            <person name="Rohde M."/>
            <person name="Galperin M.Y."/>
            <person name="Jogler C."/>
        </authorList>
    </citation>
    <scope>NUCLEOTIDE SEQUENCE [LARGE SCALE GENOMIC DNA]</scope>
    <source>
        <strain evidence="11 12">Pla175</strain>
    </source>
</reference>
<dbReference type="GO" id="GO:0003964">
    <property type="term" value="F:RNA-directed DNA polymerase activity"/>
    <property type="evidence" value="ECO:0007669"/>
    <property type="project" value="UniProtKB-KW"/>
</dbReference>
<evidence type="ECO:0000259" key="10">
    <source>
        <dbReference type="PROSITE" id="PS50878"/>
    </source>
</evidence>
<name>A0A518DI18_9BACT</name>
<keyword evidence="3" id="KW-0548">Nucleotidyltransferase</keyword>
<dbReference type="PROSITE" id="PS50878">
    <property type="entry name" value="RT_POL"/>
    <property type="match status" value="1"/>
</dbReference>
<dbReference type="AlphaFoldDB" id="A0A518DI18"/>
<dbReference type="InterPro" id="IPR000123">
    <property type="entry name" value="Reverse_transcriptase_msDNA"/>
</dbReference>
<evidence type="ECO:0000256" key="2">
    <source>
        <dbReference type="ARBA" id="ARBA00022679"/>
    </source>
</evidence>
<comment type="similarity">
    <text evidence="8">Belongs to the bacterial reverse transcriptase family.</text>
</comment>
<evidence type="ECO:0000256" key="9">
    <source>
        <dbReference type="ARBA" id="ARBA00048173"/>
    </source>
</evidence>
<evidence type="ECO:0000256" key="8">
    <source>
        <dbReference type="ARBA" id="ARBA00034120"/>
    </source>
</evidence>
<evidence type="ECO:0000256" key="6">
    <source>
        <dbReference type="ARBA" id="ARBA00022918"/>
    </source>
</evidence>
<gene>
    <name evidence="11" type="ORF">Pla175_45320</name>
</gene>